<accession>A0A7J3Z666</accession>
<reference evidence="2" key="1">
    <citation type="journal article" date="2020" name="mSystems">
        <title>Genome- and Community-Level Interaction Insights into Carbon Utilization and Element Cycling Functions of Hydrothermarchaeota in Hydrothermal Sediment.</title>
        <authorList>
            <person name="Zhou Z."/>
            <person name="Liu Y."/>
            <person name="Xu W."/>
            <person name="Pan J."/>
            <person name="Luo Z.H."/>
            <person name="Li M."/>
        </authorList>
    </citation>
    <scope>NUCLEOTIDE SEQUENCE [LARGE SCALE GENOMIC DNA]</scope>
    <source>
        <strain evidence="2">SpSt-1105</strain>
    </source>
</reference>
<protein>
    <submittedName>
        <fullName evidence="2">NAD-dependent epimerase/dehydratase family protein</fullName>
    </submittedName>
</protein>
<evidence type="ECO:0000259" key="1">
    <source>
        <dbReference type="Pfam" id="PF01370"/>
    </source>
</evidence>
<dbReference type="AlphaFoldDB" id="A0A7J3Z666"/>
<evidence type="ECO:0000313" key="2">
    <source>
        <dbReference type="EMBL" id="HHQ50334.1"/>
    </source>
</evidence>
<dbReference type="InterPro" id="IPR050177">
    <property type="entry name" value="Lipid_A_modif_metabolic_enz"/>
</dbReference>
<dbReference type="Pfam" id="PF01370">
    <property type="entry name" value="Epimerase"/>
    <property type="match status" value="1"/>
</dbReference>
<dbReference type="InterPro" id="IPR036291">
    <property type="entry name" value="NAD(P)-bd_dom_sf"/>
</dbReference>
<dbReference type="PANTHER" id="PTHR43245">
    <property type="entry name" value="BIFUNCTIONAL POLYMYXIN RESISTANCE PROTEIN ARNA"/>
    <property type="match status" value="1"/>
</dbReference>
<comment type="caution">
    <text evidence="2">The sequence shown here is derived from an EMBL/GenBank/DDBJ whole genome shotgun (WGS) entry which is preliminary data.</text>
</comment>
<feature type="domain" description="NAD-dependent epimerase/dehydratase" evidence="1">
    <location>
        <begin position="6"/>
        <end position="237"/>
    </location>
</feature>
<gene>
    <name evidence="2" type="ORF">ENM66_03170</name>
</gene>
<dbReference type="EMBL" id="DRYQ01000046">
    <property type="protein sequence ID" value="HHQ50334.1"/>
    <property type="molecule type" value="Genomic_DNA"/>
</dbReference>
<dbReference type="PRINTS" id="PR01713">
    <property type="entry name" value="NUCEPIMERASE"/>
</dbReference>
<sequence>MESLRVLVTGGAGFIGSHLVRALVRAGHVVRVLDNLSTGSLENLGDALSSVELVVGDVKSYGVVEKAVKGADAVAHLAALIDVAESVEKPDLYFDVNAKGTYNVAKACKGVSVLVFASTCAVYGEPVKLPIAEDHPIAPKSPYAATKVAGEAFVQTYANIHGYRPAILRLFNVYGPKQSKTYAGVIVEFIKRVAKGEPPIIFGDGEQTRDFIHVSDVVEAIMIALTNERARGVFNIGSGKPVTINQLAKLILKLMGKEDLKPVNTTPRPGDIRHSVADITRAREVLGFKPRIGLEEGLQSLITAHIY</sequence>
<proteinExistence type="predicted"/>
<dbReference type="SUPFAM" id="SSF51735">
    <property type="entry name" value="NAD(P)-binding Rossmann-fold domains"/>
    <property type="match status" value="1"/>
</dbReference>
<dbReference type="Gene3D" id="3.40.50.720">
    <property type="entry name" value="NAD(P)-binding Rossmann-like Domain"/>
    <property type="match status" value="1"/>
</dbReference>
<dbReference type="PANTHER" id="PTHR43245:SF13">
    <property type="entry name" value="UDP-D-APIOSE_UDP-D-XYLOSE SYNTHASE 2"/>
    <property type="match status" value="1"/>
</dbReference>
<dbReference type="InterPro" id="IPR001509">
    <property type="entry name" value="Epimerase_deHydtase"/>
</dbReference>
<name>A0A7J3Z666_9CREN</name>
<organism evidence="2">
    <name type="scientific">Ignisphaera aggregans</name>
    <dbReference type="NCBI Taxonomy" id="334771"/>
    <lineage>
        <taxon>Archaea</taxon>
        <taxon>Thermoproteota</taxon>
        <taxon>Thermoprotei</taxon>
        <taxon>Desulfurococcales</taxon>
        <taxon>Desulfurococcaceae</taxon>
        <taxon>Ignisphaera</taxon>
    </lineage>
</organism>